<keyword evidence="2" id="KW-1185">Reference proteome</keyword>
<organism evidence="1 2">
    <name type="scientific">Caldicellulosiruptor saccharolyticus (strain ATCC 43494 / DSM 8903 / Tp8T 6331)</name>
    <dbReference type="NCBI Taxonomy" id="351627"/>
    <lineage>
        <taxon>Bacteria</taxon>
        <taxon>Bacillati</taxon>
        <taxon>Bacillota</taxon>
        <taxon>Bacillota incertae sedis</taxon>
        <taxon>Caldicellulosiruptorales</taxon>
        <taxon>Caldicellulosiruptoraceae</taxon>
        <taxon>Caldicellulosiruptor</taxon>
    </lineage>
</organism>
<dbReference type="EMBL" id="CP000679">
    <property type="protein sequence ID" value="AEN71905.1"/>
    <property type="molecule type" value="Genomic_DNA"/>
</dbReference>
<sequence>MLAKKNTKVGCTHINIKIFALDIGYTRTVTEKRGNKTITTTIKA</sequence>
<evidence type="ECO:0000313" key="1">
    <source>
        <dbReference type="EMBL" id="AEN71905.1"/>
    </source>
</evidence>
<protein>
    <submittedName>
        <fullName evidence="1">Uncharacterized protein</fullName>
    </submittedName>
</protein>
<dbReference type="KEGG" id="csc:Csac_3009"/>
<proteinExistence type="predicted"/>
<gene>
    <name evidence="1" type="ordered locus">Csac_3009</name>
</gene>
<accession>G2JCF5</accession>
<dbReference type="AlphaFoldDB" id="G2JCF5"/>
<reference evidence="1 2" key="1">
    <citation type="journal article" date="2008" name="Appl. Environ. Microbiol.">
        <title>Hydrogenomics of the extremely thermophilic bacterium Caldicellulosiruptor saccharolyticus.</title>
        <authorList>
            <person name="van de Werken H.J."/>
            <person name="Verhaart M.R."/>
            <person name="VanFossen A.L."/>
            <person name="Willquist K."/>
            <person name="Lewis D.L."/>
            <person name="Nichols J.D."/>
            <person name="Goorissen H.P."/>
            <person name="Mongodin E.F."/>
            <person name="Nelson K.E."/>
            <person name="van Niel E.W."/>
            <person name="Stams A.J."/>
            <person name="Ward D.E."/>
            <person name="de Vos W.M."/>
            <person name="van der Oost J."/>
            <person name="Kelly R.M."/>
            <person name="Kengen S.W."/>
        </authorList>
    </citation>
    <scope>NUCLEOTIDE SEQUENCE [LARGE SCALE GENOMIC DNA]</scope>
    <source>
        <strain evidence="2">ATCC 43494 / DSM 8903 / Tp8T 6331</strain>
    </source>
</reference>
<evidence type="ECO:0000313" key="2">
    <source>
        <dbReference type="Proteomes" id="UP000000256"/>
    </source>
</evidence>
<dbReference type="RefSeq" id="WP_011916217.1">
    <property type="nucleotide sequence ID" value="NC_009437.1"/>
</dbReference>
<dbReference type="Proteomes" id="UP000000256">
    <property type="component" value="Chromosome"/>
</dbReference>
<dbReference type="HOGENOM" id="CLU_3213664_0_0_9"/>
<name>G2JCF5_CALS8</name>